<dbReference type="InterPro" id="IPR014756">
    <property type="entry name" value="Ig_E-set"/>
</dbReference>
<feature type="domain" description="AMP-activated protein kinase glycogen-binding" evidence="1">
    <location>
        <begin position="186"/>
        <end position="258"/>
    </location>
</feature>
<protein>
    <submittedName>
        <fullName evidence="2">Glycogen-binding domain-containing protein</fullName>
    </submittedName>
</protein>
<sequence>MPDYKQMLGMKYKLNSSLLLPTALLSLGLGLKICGGGAAGLSAQESSGFHLPQDASLIIKLKNLEEGQAPFISHNLLFFTYKGDEQTKAVGLVFKSEGFAKLRMLERNSHDVFIYAIPIPIEKRVVYRYWVDGLWQRDPANANHYRDNYEVAVSLFENNDPSLVRSTNPIVLNGDYDFYAYFEPEEHVYILGSFNNWSPFISPLEEVEPGKYYIRIRHLQPGEYQYYFWVGGVKHLDSRNYRVVINNEGERVSIFTVTAGD</sequence>
<name>A0ABY8MIZ4_9SPIO</name>
<gene>
    <name evidence="2" type="ORF">P0082_03695</name>
</gene>
<dbReference type="EMBL" id="CP123443">
    <property type="protein sequence ID" value="WGK69972.1"/>
    <property type="molecule type" value="Genomic_DNA"/>
</dbReference>
<dbReference type="CDD" id="cd02859">
    <property type="entry name" value="E_set_AMPKbeta_like_N"/>
    <property type="match status" value="1"/>
</dbReference>
<dbReference type="Proteomes" id="UP001228690">
    <property type="component" value="Chromosome"/>
</dbReference>
<keyword evidence="3" id="KW-1185">Reference proteome</keyword>
<evidence type="ECO:0000313" key="3">
    <source>
        <dbReference type="Proteomes" id="UP001228690"/>
    </source>
</evidence>
<evidence type="ECO:0000259" key="1">
    <source>
        <dbReference type="Pfam" id="PF16561"/>
    </source>
</evidence>
<dbReference type="Pfam" id="PF16561">
    <property type="entry name" value="AMPK1_CBM"/>
    <property type="match status" value="1"/>
</dbReference>
<dbReference type="RefSeq" id="WP_326928176.1">
    <property type="nucleotide sequence ID" value="NZ_CP123443.1"/>
</dbReference>
<proteinExistence type="predicted"/>
<dbReference type="InterPro" id="IPR013783">
    <property type="entry name" value="Ig-like_fold"/>
</dbReference>
<dbReference type="Gene3D" id="2.60.40.10">
    <property type="entry name" value="Immunoglobulins"/>
    <property type="match status" value="1"/>
</dbReference>
<reference evidence="2 3" key="1">
    <citation type="submission" date="2023-04" db="EMBL/GenBank/DDBJ databases">
        <title>Spirochaete genome identified in red abalone sample constitutes a novel genus.</title>
        <authorList>
            <person name="Sharma S.P."/>
            <person name="Purcell C.M."/>
            <person name="Hyde J.R."/>
            <person name="Severin A.J."/>
        </authorList>
    </citation>
    <scope>NUCLEOTIDE SEQUENCE [LARGE SCALE GENOMIC DNA]</scope>
    <source>
        <strain evidence="2 3">SP-2023</strain>
    </source>
</reference>
<organism evidence="2 3">
    <name type="scientific">Candidatus Haliotispira prima</name>
    <dbReference type="NCBI Taxonomy" id="3034016"/>
    <lineage>
        <taxon>Bacteria</taxon>
        <taxon>Pseudomonadati</taxon>
        <taxon>Spirochaetota</taxon>
        <taxon>Spirochaetia</taxon>
        <taxon>Spirochaetales</taxon>
        <taxon>Spirochaetaceae</taxon>
        <taxon>Candidatus Haliotispira</taxon>
    </lineage>
</organism>
<dbReference type="SUPFAM" id="SSF81296">
    <property type="entry name" value="E set domains"/>
    <property type="match status" value="2"/>
</dbReference>
<accession>A0ABY8MIZ4</accession>
<evidence type="ECO:0000313" key="2">
    <source>
        <dbReference type="EMBL" id="WGK69972.1"/>
    </source>
</evidence>
<dbReference type="InterPro" id="IPR032640">
    <property type="entry name" value="AMPK1_CBM"/>
</dbReference>